<dbReference type="Gene3D" id="3.40.50.12780">
    <property type="entry name" value="N-terminal domain of ligase-like"/>
    <property type="match status" value="1"/>
</dbReference>
<sequence length="529" mass="56853">MKCDLTIPQILSEACLRYGDKTAFSGLGQSLSYADLDRLSDNFASYLQHHTGLQPGDRIALQLPNLIQYPVLVHGALKAGMIVVNTNPLYTARELLHQFNDAGVKLVVVASMMVGGVAEVVANTNIETVVVTSPLELGPSLSQAGVVIPAPEEPVNIGVETLSLLRALELGSKNSAQPTAQSADDIAMLQYTGGTTGVSKGAMLSHSNITSNARQVTTHLADIFRDGLEVTLCPLPLYHIYAFTVHCMASVSRGGHNVLVANPRDLDALVREVQSAQLTGFVGLNTLFNALLHHEGFNQCDLSALRSTSSGGMALTSEISKAWKDHTGIQIAEGYGLTETSPVVCSNPPGEIQPGTVGYPVPGTEVKTTDPSGNRLGNDEVGELCVRGPQVMQGYWQRPDATKEVLDDEGWLKTGDMAVIQQDGYVRIVDRKKDMIVVSGFNVYPNEIEDVASQFYGVLECAAIGVADANSGEAVKLFVVPDADGFDEAEFKNYLRSQLTAYKVPKKIELMDALPKSNVGKILRRELRS</sequence>
<dbReference type="Pfam" id="PF00501">
    <property type="entry name" value="AMP-binding"/>
    <property type="match status" value="1"/>
</dbReference>
<evidence type="ECO:0000259" key="10">
    <source>
        <dbReference type="Pfam" id="PF13193"/>
    </source>
</evidence>
<dbReference type="InterPro" id="IPR045851">
    <property type="entry name" value="AMP-bd_C_sf"/>
</dbReference>
<dbReference type="GO" id="GO:0004467">
    <property type="term" value="F:long-chain fatty acid-CoA ligase activity"/>
    <property type="evidence" value="ECO:0007669"/>
    <property type="project" value="UniProtKB-EC"/>
</dbReference>
<evidence type="ECO:0000256" key="7">
    <source>
        <dbReference type="ARBA" id="ARBA00039545"/>
    </source>
</evidence>
<dbReference type="InterPro" id="IPR020845">
    <property type="entry name" value="AMP-binding_CS"/>
</dbReference>
<reference evidence="12" key="1">
    <citation type="journal article" date="2019" name="Int. J. Syst. Evol. Microbiol.">
        <title>The Global Catalogue of Microorganisms (GCM) 10K type strain sequencing project: providing services to taxonomists for standard genome sequencing and annotation.</title>
        <authorList>
            <consortium name="The Broad Institute Genomics Platform"/>
            <consortium name="The Broad Institute Genome Sequencing Center for Infectious Disease"/>
            <person name="Wu L."/>
            <person name="Ma J."/>
        </authorList>
    </citation>
    <scope>NUCLEOTIDE SEQUENCE [LARGE SCALE GENOMIC DNA]</scope>
    <source>
        <strain evidence="12">JCM 19134</strain>
    </source>
</reference>
<evidence type="ECO:0000256" key="5">
    <source>
        <dbReference type="ARBA" id="ARBA00023136"/>
    </source>
</evidence>
<name>A0AAV3U214_9ALTE</name>
<dbReference type="GO" id="GO:0016020">
    <property type="term" value="C:membrane"/>
    <property type="evidence" value="ECO:0007669"/>
    <property type="project" value="UniProtKB-SubCell"/>
</dbReference>
<dbReference type="RefSeq" id="WP_345421407.1">
    <property type="nucleotide sequence ID" value="NZ_AP031496.1"/>
</dbReference>
<comment type="caution">
    <text evidence="11">The sequence shown here is derived from an EMBL/GenBank/DDBJ whole genome shotgun (WGS) entry which is preliminary data.</text>
</comment>
<feature type="domain" description="AMP-dependent synthetase/ligase" evidence="9">
    <location>
        <begin position="13"/>
        <end position="396"/>
    </location>
</feature>
<dbReference type="PANTHER" id="PTHR43767">
    <property type="entry name" value="LONG-CHAIN-FATTY-ACID--COA LIGASE"/>
    <property type="match status" value="1"/>
</dbReference>
<evidence type="ECO:0000313" key="12">
    <source>
        <dbReference type="Proteomes" id="UP001409585"/>
    </source>
</evidence>
<accession>A0AAV3U214</accession>
<dbReference type="FunFam" id="3.40.50.12780:FF:000003">
    <property type="entry name" value="Long-chain-fatty-acid--CoA ligase FadD"/>
    <property type="match status" value="1"/>
</dbReference>
<evidence type="ECO:0000256" key="3">
    <source>
        <dbReference type="ARBA" id="ARBA00006432"/>
    </source>
</evidence>
<proteinExistence type="inferred from homology"/>
<dbReference type="Pfam" id="PF13193">
    <property type="entry name" value="AMP-binding_C"/>
    <property type="match status" value="1"/>
</dbReference>
<keyword evidence="12" id="KW-1185">Reference proteome</keyword>
<dbReference type="Gene3D" id="3.30.300.30">
    <property type="match status" value="1"/>
</dbReference>
<comment type="similarity">
    <text evidence="3">Belongs to the ATP-dependent AMP-binding enzyme family.</text>
</comment>
<feature type="domain" description="AMP-binding enzyme C-terminal" evidence="10">
    <location>
        <begin position="447"/>
        <end position="521"/>
    </location>
</feature>
<comment type="subcellular location">
    <subcellularLocation>
        <location evidence="1">Membrane</location>
        <topology evidence="1">Peripheral membrane protein</topology>
    </subcellularLocation>
</comment>
<dbReference type="Proteomes" id="UP001409585">
    <property type="component" value="Unassembled WGS sequence"/>
</dbReference>
<dbReference type="AlphaFoldDB" id="A0AAV3U214"/>
<dbReference type="EC" id="6.2.1.3" evidence="6"/>
<organism evidence="11 12">
    <name type="scientific">Halioxenophilus aromaticivorans</name>
    <dbReference type="NCBI Taxonomy" id="1306992"/>
    <lineage>
        <taxon>Bacteria</taxon>
        <taxon>Pseudomonadati</taxon>
        <taxon>Pseudomonadota</taxon>
        <taxon>Gammaproteobacteria</taxon>
        <taxon>Alteromonadales</taxon>
        <taxon>Alteromonadaceae</taxon>
        <taxon>Halioxenophilus</taxon>
    </lineage>
</organism>
<dbReference type="PROSITE" id="PS00455">
    <property type="entry name" value="AMP_BINDING"/>
    <property type="match status" value="1"/>
</dbReference>
<evidence type="ECO:0000313" key="11">
    <source>
        <dbReference type="EMBL" id="GAA4942519.1"/>
    </source>
</evidence>
<dbReference type="EMBL" id="BAABLX010000016">
    <property type="protein sequence ID" value="GAA4942519.1"/>
    <property type="molecule type" value="Genomic_DNA"/>
</dbReference>
<keyword evidence="5" id="KW-0472">Membrane</keyword>
<dbReference type="InterPro" id="IPR025110">
    <property type="entry name" value="AMP-bd_C"/>
</dbReference>
<gene>
    <name evidence="11" type="primary">fadD2</name>
    <name evidence="11" type="ORF">GCM10025791_21300</name>
</gene>
<evidence type="ECO:0000256" key="4">
    <source>
        <dbReference type="ARBA" id="ARBA00022598"/>
    </source>
</evidence>
<dbReference type="CDD" id="cd05936">
    <property type="entry name" value="FC-FACS_FadD_like"/>
    <property type="match status" value="1"/>
</dbReference>
<evidence type="ECO:0000256" key="2">
    <source>
        <dbReference type="ARBA" id="ARBA00005005"/>
    </source>
</evidence>
<protein>
    <recommendedName>
        <fullName evidence="7">Long-chain-fatty-acid--CoA ligase</fullName>
        <ecNumber evidence="6">6.2.1.3</ecNumber>
    </recommendedName>
    <alternativeName>
        <fullName evidence="8">Long-chain acyl-CoA synthetase</fullName>
    </alternativeName>
</protein>
<keyword evidence="4 11" id="KW-0436">Ligase</keyword>
<dbReference type="InterPro" id="IPR000873">
    <property type="entry name" value="AMP-dep_synth/lig_dom"/>
</dbReference>
<dbReference type="InterPro" id="IPR050237">
    <property type="entry name" value="ATP-dep_AMP-bd_enzyme"/>
</dbReference>
<dbReference type="PANTHER" id="PTHR43767:SF8">
    <property type="entry name" value="LONG-CHAIN-FATTY-ACID--COA LIGASE"/>
    <property type="match status" value="1"/>
</dbReference>
<evidence type="ECO:0000256" key="1">
    <source>
        <dbReference type="ARBA" id="ARBA00004170"/>
    </source>
</evidence>
<dbReference type="InterPro" id="IPR042099">
    <property type="entry name" value="ANL_N_sf"/>
</dbReference>
<dbReference type="SUPFAM" id="SSF56801">
    <property type="entry name" value="Acetyl-CoA synthetase-like"/>
    <property type="match status" value="1"/>
</dbReference>
<evidence type="ECO:0000256" key="6">
    <source>
        <dbReference type="ARBA" id="ARBA00026121"/>
    </source>
</evidence>
<evidence type="ECO:0000259" key="9">
    <source>
        <dbReference type="Pfam" id="PF00501"/>
    </source>
</evidence>
<evidence type="ECO:0000256" key="8">
    <source>
        <dbReference type="ARBA" id="ARBA00042773"/>
    </source>
</evidence>
<comment type="pathway">
    <text evidence="2">Lipid metabolism; fatty acid beta-oxidation.</text>
</comment>